<organism evidence="1 2">
    <name type="scientific">Mucilaginibacter paludis DSM 18603</name>
    <dbReference type="NCBI Taxonomy" id="714943"/>
    <lineage>
        <taxon>Bacteria</taxon>
        <taxon>Pseudomonadati</taxon>
        <taxon>Bacteroidota</taxon>
        <taxon>Sphingobacteriia</taxon>
        <taxon>Sphingobacteriales</taxon>
        <taxon>Sphingobacteriaceae</taxon>
        <taxon>Mucilaginibacter</taxon>
    </lineage>
</organism>
<dbReference type="RefSeq" id="WP_008507494.1">
    <property type="nucleotide sequence ID" value="NZ_CM001403.1"/>
</dbReference>
<name>H1YDD7_9SPHI</name>
<accession>H1YDD7</accession>
<evidence type="ECO:0008006" key="3">
    <source>
        <dbReference type="Google" id="ProtNLM"/>
    </source>
</evidence>
<dbReference type="EMBL" id="CM001403">
    <property type="protein sequence ID" value="EHQ27163.1"/>
    <property type="molecule type" value="Genomic_DNA"/>
</dbReference>
<reference evidence="1" key="1">
    <citation type="submission" date="2011-09" db="EMBL/GenBank/DDBJ databases">
        <title>The permanent draft genome of Mucilaginibacter paludis DSM 18603.</title>
        <authorList>
            <consortium name="US DOE Joint Genome Institute (JGI-PGF)"/>
            <person name="Lucas S."/>
            <person name="Han J."/>
            <person name="Lapidus A."/>
            <person name="Bruce D."/>
            <person name="Goodwin L."/>
            <person name="Pitluck S."/>
            <person name="Peters L."/>
            <person name="Kyrpides N."/>
            <person name="Mavromatis K."/>
            <person name="Ivanova N."/>
            <person name="Mikhailova N."/>
            <person name="Held B."/>
            <person name="Detter J.C."/>
            <person name="Tapia R."/>
            <person name="Han C."/>
            <person name="Land M."/>
            <person name="Hauser L."/>
            <person name="Markowitz V."/>
            <person name="Cheng J.-F."/>
            <person name="Hugenholtz P."/>
            <person name="Woyke T."/>
            <person name="Wu D."/>
            <person name="Tindall B."/>
            <person name="Brambilla E."/>
            <person name="Klenk H.-P."/>
            <person name="Eisen J.A."/>
        </authorList>
    </citation>
    <scope>NUCLEOTIDE SEQUENCE [LARGE SCALE GENOMIC DNA]</scope>
    <source>
        <strain evidence="1">DSM 18603</strain>
    </source>
</reference>
<evidence type="ECO:0000313" key="2">
    <source>
        <dbReference type="Proteomes" id="UP000002774"/>
    </source>
</evidence>
<dbReference type="STRING" id="714943.Mucpa_3059"/>
<dbReference type="InterPro" id="IPR017853">
    <property type="entry name" value="GH"/>
</dbReference>
<protein>
    <recommendedName>
        <fullName evidence="3">Lipoprotein</fullName>
    </recommendedName>
</protein>
<proteinExistence type="predicted"/>
<dbReference type="OrthoDB" id="634553at2"/>
<gene>
    <name evidence="1" type="ORF">Mucpa_3059</name>
</gene>
<dbReference type="AlphaFoldDB" id="H1YDD7"/>
<dbReference type="eggNOG" id="ENOG502Z9D6">
    <property type="taxonomic scope" value="Bacteria"/>
</dbReference>
<evidence type="ECO:0000313" key="1">
    <source>
        <dbReference type="EMBL" id="EHQ27163.1"/>
    </source>
</evidence>
<dbReference type="Proteomes" id="UP000002774">
    <property type="component" value="Chromosome"/>
</dbReference>
<sequence>MRTGFLLLIILSFAACKPDRKVNTSFYYWKTVYRQNAVENAYLQHLHTRQLYVRIMDVDMGENGADPIPVSPIIFQDKLADTIQIIPVVFIVNDVLRSTTPGKLNILANKIKTFVDGKVQQAGKAGYQELQIDCDWTTQTRENYFYLLKQIKPLLAGKKLSVTLRLHQVKNQKTSGIPPADGVLLMCYNMGNLRKYGPQNSIIEVSELKKYLGENLAAYPMAMDIGLPLFSWAVVFRNKQYIGIDKRIFFDILNHQKEFASGGGNLYTAKTDLPAYGLQSGDEVRWENSDAKNIQTITAYIGRFLKPGNVKVLYFHLDEAIVKKYTYEELENTAHLLR</sequence>
<dbReference type="HOGENOM" id="CLU_050513_0_0_10"/>
<dbReference type="PROSITE" id="PS51257">
    <property type="entry name" value="PROKAR_LIPOPROTEIN"/>
    <property type="match status" value="1"/>
</dbReference>
<dbReference type="SUPFAM" id="SSF51445">
    <property type="entry name" value="(Trans)glycosidases"/>
    <property type="match status" value="1"/>
</dbReference>
<keyword evidence="2" id="KW-1185">Reference proteome</keyword>